<dbReference type="EMBL" id="MU276104">
    <property type="protein sequence ID" value="KAI0041748.1"/>
    <property type="molecule type" value="Genomic_DNA"/>
</dbReference>
<accession>A0ACB8RCH4</accession>
<keyword evidence="2" id="KW-1185">Reference proteome</keyword>
<organism evidence="1 2">
    <name type="scientific">Auriscalpium vulgare</name>
    <dbReference type="NCBI Taxonomy" id="40419"/>
    <lineage>
        <taxon>Eukaryota</taxon>
        <taxon>Fungi</taxon>
        <taxon>Dikarya</taxon>
        <taxon>Basidiomycota</taxon>
        <taxon>Agaricomycotina</taxon>
        <taxon>Agaricomycetes</taxon>
        <taxon>Russulales</taxon>
        <taxon>Auriscalpiaceae</taxon>
        <taxon>Auriscalpium</taxon>
    </lineage>
</organism>
<evidence type="ECO:0000313" key="1">
    <source>
        <dbReference type="EMBL" id="KAI0041748.1"/>
    </source>
</evidence>
<reference evidence="1" key="2">
    <citation type="journal article" date="2022" name="New Phytol.">
        <title>Evolutionary transition to the ectomycorrhizal habit in the genomes of a hyperdiverse lineage of mushroom-forming fungi.</title>
        <authorList>
            <person name="Looney B."/>
            <person name="Miyauchi S."/>
            <person name="Morin E."/>
            <person name="Drula E."/>
            <person name="Courty P.E."/>
            <person name="Kohler A."/>
            <person name="Kuo A."/>
            <person name="LaButti K."/>
            <person name="Pangilinan J."/>
            <person name="Lipzen A."/>
            <person name="Riley R."/>
            <person name="Andreopoulos W."/>
            <person name="He G."/>
            <person name="Johnson J."/>
            <person name="Nolan M."/>
            <person name="Tritt A."/>
            <person name="Barry K.W."/>
            <person name="Grigoriev I.V."/>
            <person name="Nagy L.G."/>
            <person name="Hibbett D."/>
            <person name="Henrissat B."/>
            <person name="Matheny P.B."/>
            <person name="Labbe J."/>
            <person name="Martin F.M."/>
        </authorList>
    </citation>
    <scope>NUCLEOTIDE SEQUENCE</scope>
    <source>
        <strain evidence="1">FP105234-sp</strain>
    </source>
</reference>
<protein>
    <submittedName>
        <fullName evidence="1">Uncharacterized protein</fullName>
    </submittedName>
</protein>
<name>A0ACB8RCH4_9AGAM</name>
<gene>
    <name evidence="1" type="ORF">FA95DRAFT_654718</name>
</gene>
<sequence>MLSIDHSALPWISKVTGQRLRVQGAFLTRIELVLQYLLSFALLYVICSAAFPSRSTHASAREARTRGCCCKSANYSTLFLHSRVPPVASVASTICRRRALYCMQRRAPAL</sequence>
<comment type="caution">
    <text evidence="1">The sequence shown here is derived from an EMBL/GenBank/DDBJ whole genome shotgun (WGS) entry which is preliminary data.</text>
</comment>
<dbReference type="Proteomes" id="UP000814033">
    <property type="component" value="Unassembled WGS sequence"/>
</dbReference>
<evidence type="ECO:0000313" key="2">
    <source>
        <dbReference type="Proteomes" id="UP000814033"/>
    </source>
</evidence>
<proteinExistence type="predicted"/>
<reference evidence="1" key="1">
    <citation type="submission" date="2021-02" db="EMBL/GenBank/DDBJ databases">
        <authorList>
            <consortium name="DOE Joint Genome Institute"/>
            <person name="Ahrendt S."/>
            <person name="Looney B.P."/>
            <person name="Miyauchi S."/>
            <person name="Morin E."/>
            <person name="Drula E."/>
            <person name="Courty P.E."/>
            <person name="Chicoki N."/>
            <person name="Fauchery L."/>
            <person name="Kohler A."/>
            <person name="Kuo A."/>
            <person name="Labutti K."/>
            <person name="Pangilinan J."/>
            <person name="Lipzen A."/>
            <person name="Riley R."/>
            <person name="Andreopoulos W."/>
            <person name="He G."/>
            <person name="Johnson J."/>
            <person name="Barry K.W."/>
            <person name="Grigoriev I.V."/>
            <person name="Nagy L."/>
            <person name="Hibbett D."/>
            <person name="Henrissat B."/>
            <person name="Matheny P.B."/>
            <person name="Labbe J."/>
            <person name="Martin F."/>
        </authorList>
    </citation>
    <scope>NUCLEOTIDE SEQUENCE</scope>
    <source>
        <strain evidence="1">FP105234-sp</strain>
    </source>
</reference>